<dbReference type="EMBL" id="BAAAHK010000007">
    <property type="protein sequence ID" value="GAA0941704.1"/>
    <property type="molecule type" value="Genomic_DNA"/>
</dbReference>
<dbReference type="InterPro" id="IPR009078">
    <property type="entry name" value="Ferritin-like_SF"/>
</dbReference>
<protein>
    <recommendedName>
        <fullName evidence="3">DUF892 family protein</fullName>
    </recommendedName>
</protein>
<dbReference type="SUPFAM" id="SSF47240">
    <property type="entry name" value="Ferritin-like"/>
    <property type="match status" value="1"/>
</dbReference>
<gene>
    <name evidence="1" type="ORF">GCM10009554_33560</name>
</gene>
<proteinExistence type="predicted"/>
<comment type="caution">
    <text evidence="1">The sequence shown here is derived from an EMBL/GenBank/DDBJ whole genome shotgun (WGS) entry which is preliminary data.</text>
</comment>
<dbReference type="Proteomes" id="UP001500542">
    <property type="component" value="Unassembled WGS sequence"/>
</dbReference>
<organism evidence="1 2">
    <name type="scientific">Kribbella koreensis</name>
    <dbReference type="NCBI Taxonomy" id="57909"/>
    <lineage>
        <taxon>Bacteria</taxon>
        <taxon>Bacillati</taxon>
        <taxon>Actinomycetota</taxon>
        <taxon>Actinomycetes</taxon>
        <taxon>Propionibacteriales</taxon>
        <taxon>Kribbellaceae</taxon>
        <taxon>Kribbella</taxon>
    </lineage>
</organism>
<evidence type="ECO:0000313" key="1">
    <source>
        <dbReference type="EMBL" id="GAA0941704.1"/>
    </source>
</evidence>
<reference evidence="1 2" key="1">
    <citation type="journal article" date="2019" name="Int. J. Syst. Evol. Microbiol.">
        <title>The Global Catalogue of Microorganisms (GCM) 10K type strain sequencing project: providing services to taxonomists for standard genome sequencing and annotation.</title>
        <authorList>
            <consortium name="The Broad Institute Genomics Platform"/>
            <consortium name="The Broad Institute Genome Sequencing Center for Infectious Disease"/>
            <person name="Wu L."/>
            <person name="Ma J."/>
        </authorList>
    </citation>
    <scope>NUCLEOTIDE SEQUENCE [LARGE SCALE GENOMIC DNA]</scope>
    <source>
        <strain evidence="1 2">JCM 10977</strain>
    </source>
</reference>
<sequence length="162" mass="17991">MIDESRLATYLQDHYAGSAAGIELFKRAADQQTDPVVRTALAKMVQEVEEERTALERYLAAVGAKPDQLKNAGAWMAEKLSRLKPNGELLRRSPLSDLVELETLRIAVEGKAAGFRTLRALADEEPHFDAAELDSLLTQVAQQIEDLEALRMATAQRVLRHP</sequence>
<accession>A0ABN1QFR7</accession>
<dbReference type="InterPro" id="IPR010287">
    <property type="entry name" value="DUF892_YciF-like"/>
</dbReference>
<dbReference type="Pfam" id="PF05974">
    <property type="entry name" value="DUF892"/>
    <property type="match status" value="1"/>
</dbReference>
<evidence type="ECO:0008006" key="3">
    <source>
        <dbReference type="Google" id="ProtNLM"/>
    </source>
</evidence>
<dbReference type="RefSeq" id="WP_343970149.1">
    <property type="nucleotide sequence ID" value="NZ_BAAAHK010000007.1"/>
</dbReference>
<name>A0ABN1QFR7_9ACTN</name>
<dbReference type="Gene3D" id="1.20.1260.10">
    <property type="match status" value="1"/>
</dbReference>
<dbReference type="InterPro" id="IPR012347">
    <property type="entry name" value="Ferritin-like"/>
</dbReference>
<keyword evidence="2" id="KW-1185">Reference proteome</keyword>
<evidence type="ECO:0000313" key="2">
    <source>
        <dbReference type="Proteomes" id="UP001500542"/>
    </source>
</evidence>